<accession>A0A3B0UN96</accession>
<dbReference type="AlphaFoldDB" id="A0A3B0UN96"/>
<name>A0A3B0UN96_9ZZZZ</name>
<dbReference type="EMBL" id="UOEV01000034">
    <property type="protein sequence ID" value="VAW32288.1"/>
    <property type="molecule type" value="Genomic_DNA"/>
</dbReference>
<dbReference type="GO" id="GO:0019146">
    <property type="term" value="F:arabinose-5-phosphate isomerase activity"/>
    <property type="evidence" value="ECO:0007669"/>
    <property type="project" value="UniProtKB-EC"/>
</dbReference>
<keyword evidence="1" id="KW-0413">Isomerase</keyword>
<reference evidence="1" key="1">
    <citation type="submission" date="2018-06" db="EMBL/GenBank/DDBJ databases">
        <authorList>
            <person name="Zhirakovskaya E."/>
        </authorList>
    </citation>
    <scope>NUCLEOTIDE SEQUENCE</scope>
</reference>
<protein>
    <submittedName>
        <fullName evidence="1">Arabinose 5-phosphate isomerase</fullName>
        <ecNumber evidence="1">5.3.1.13</ecNumber>
    </submittedName>
</protein>
<gene>
    <name evidence="1" type="ORF">MNBD_CPR01-148</name>
</gene>
<sequence>MKCEECGAIYFRTIFECRRCKLLLTVANENTCEMKCEECGAIYFRTIFECRRCKLLLTVANENTCEMKCEECGAIYFRTIFECRRCKLCLQWQTKIRESHTQNTNTNPQKKNTVYPFSAQPKYIKCKCPVLVLLRTYLLH</sequence>
<organism evidence="1">
    <name type="scientific">hydrothermal vent metagenome</name>
    <dbReference type="NCBI Taxonomy" id="652676"/>
    <lineage>
        <taxon>unclassified sequences</taxon>
        <taxon>metagenomes</taxon>
        <taxon>ecological metagenomes</taxon>
    </lineage>
</organism>
<proteinExistence type="predicted"/>
<evidence type="ECO:0000313" key="1">
    <source>
        <dbReference type="EMBL" id="VAW32288.1"/>
    </source>
</evidence>
<dbReference type="EC" id="5.3.1.13" evidence="1"/>